<dbReference type="PROSITE" id="PS51450">
    <property type="entry name" value="LRR"/>
    <property type="match status" value="1"/>
</dbReference>
<dbReference type="Proteomes" id="UP000729402">
    <property type="component" value="Unassembled WGS sequence"/>
</dbReference>
<accession>A0A8J5WEJ4</accession>
<feature type="domain" description="Disease resistance R13L4/SHOC-2-like LRR" evidence="2">
    <location>
        <begin position="235"/>
        <end position="390"/>
    </location>
</feature>
<dbReference type="Pfam" id="PF00560">
    <property type="entry name" value="LRR_1"/>
    <property type="match status" value="1"/>
</dbReference>
<sequence>MHELVHEVARSIMVDEIFYSSTEGNSEGSNCRYALLTDCSKPLKMLTTTPTKIRALHFLHSDKTVLHGIAFSSARCLRVLDLSECFVQKLPDSIGQLKQLRYLKAPDIRDQTIPTSITKLSKLNYLNLCGSQRILTLPESIGRMEGLMHLDLSWCSQLGELPISFGKLKKLAHLNLSNCSQVSGVSESLGSLTELQYLNLSSCRKIGKLPRELGSLVGLQYLNLSRSSYLDGVKSIEGLSTLTKLEYLNLSSELSYIGRLPEALGCLIELKYLSLSGCRGIEDLPKSFGSLINLVHLDFSRCYRVGGIPEALSGLTKLQHLNLSHCGYGNQLHLRGLPEVLRNLAELRHLNLSNCLDAIIGHRSAGENKSFVEFINTLSNLEHLDLSKNASLSSLPESLSSLQKLRTLDLSGCSKLERVPESIAAINSLKFLIVKNCWKLDKTRLSRFNDNSMLLPLFTVQAGDGESSSNLVELHDANPAELEISNLENVKFAKDAHRIKLLQKHRILKLKLHWTSSAKRYVKDMKVLKELLPSITLEHFEIQGYNSVNFPDWLFGISSFLPNLVVVKMDDLMMCKNIPPLGQLPNLQELVLRRMPSIKKIDAELCGGERAFPMLRKFMLSDMERLEEWSTTYPCGAIAVDQFMFPNLQILEILDCPKLRLKPCRPTAAKWDIRNSDNVISSWAETETGPSADSSISCLVSHLVVAFCKVPLHQWRLLHHLPCLSSLSINSCNDLTGSPEIIQGLSSLHSLSLHGIHEAELPKWLAELPSLQKLCISSKCPELKASQEIFAQLNSLQSLQLTSCESMESLPQWLGDLTFLQELEISHCPLLNNLHVSSMQLHSLGKLHLGYCRSILELPQWLGDLTALTELTIWNCEGIKSLPESTHQLNKLKNIQIVIVSCPKLKKWCELKRDDIKISHLEKV</sequence>
<proteinExistence type="predicted"/>
<gene>
    <name evidence="4" type="ORF">GUJ93_ZPchr0011g26997</name>
</gene>
<feature type="domain" description="R13L1/DRL21-like LRR repeat region" evidence="3">
    <location>
        <begin position="473"/>
        <end position="595"/>
    </location>
</feature>
<evidence type="ECO:0000259" key="2">
    <source>
        <dbReference type="Pfam" id="PF23598"/>
    </source>
</evidence>
<feature type="domain" description="Disease resistance R13L4/SHOC-2-like LRR" evidence="2">
    <location>
        <begin position="53"/>
        <end position="199"/>
    </location>
</feature>
<evidence type="ECO:0000313" key="5">
    <source>
        <dbReference type="Proteomes" id="UP000729402"/>
    </source>
</evidence>
<dbReference type="EMBL" id="JAAALK010000081">
    <property type="protein sequence ID" value="KAG8089490.1"/>
    <property type="molecule type" value="Genomic_DNA"/>
</dbReference>
<dbReference type="SMART" id="SM00367">
    <property type="entry name" value="LRR_CC"/>
    <property type="match status" value="5"/>
</dbReference>
<dbReference type="Pfam" id="PF23598">
    <property type="entry name" value="LRR_14"/>
    <property type="match status" value="2"/>
</dbReference>
<name>A0A8J5WEJ4_ZIZPA</name>
<dbReference type="InterPro" id="IPR006553">
    <property type="entry name" value="Leu-rich_rpt_Cys-con_subtyp"/>
</dbReference>
<dbReference type="OrthoDB" id="627179at2759"/>
<reference evidence="4" key="2">
    <citation type="submission" date="2021-02" db="EMBL/GenBank/DDBJ databases">
        <authorList>
            <person name="Kimball J.A."/>
            <person name="Haas M.W."/>
            <person name="Macchietto M."/>
            <person name="Kono T."/>
            <person name="Duquette J."/>
            <person name="Shao M."/>
        </authorList>
    </citation>
    <scope>NUCLEOTIDE SEQUENCE</scope>
    <source>
        <tissue evidence="4">Fresh leaf tissue</tissue>
    </source>
</reference>
<dbReference type="PANTHER" id="PTHR47186">
    <property type="entry name" value="LEUCINE-RICH REPEAT-CONTAINING PROTEIN 57"/>
    <property type="match status" value="1"/>
</dbReference>
<dbReference type="Pfam" id="PF25019">
    <property type="entry name" value="LRR_R13L1-DRL21"/>
    <property type="match status" value="1"/>
</dbReference>
<dbReference type="InterPro" id="IPR055414">
    <property type="entry name" value="LRR_R13L4/SHOC2-like"/>
</dbReference>
<dbReference type="AlphaFoldDB" id="A0A8J5WEJ4"/>
<dbReference type="InterPro" id="IPR001611">
    <property type="entry name" value="Leu-rich_rpt"/>
</dbReference>
<keyword evidence="1" id="KW-0677">Repeat</keyword>
<protein>
    <submittedName>
        <fullName evidence="4">Uncharacterized protein</fullName>
    </submittedName>
</protein>
<evidence type="ECO:0000259" key="3">
    <source>
        <dbReference type="Pfam" id="PF25019"/>
    </source>
</evidence>
<organism evidence="4 5">
    <name type="scientific">Zizania palustris</name>
    <name type="common">Northern wild rice</name>
    <dbReference type="NCBI Taxonomy" id="103762"/>
    <lineage>
        <taxon>Eukaryota</taxon>
        <taxon>Viridiplantae</taxon>
        <taxon>Streptophyta</taxon>
        <taxon>Embryophyta</taxon>
        <taxon>Tracheophyta</taxon>
        <taxon>Spermatophyta</taxon>
        <taxon>Magnoliopsida</taxon>
        <taxon>Liliopsida</taxon>
        <taxon>Poales</taxon>
        <taxon>Poaceae</taxon>
        <taxon>BOP clade</taxon>
        <taxon>Oryzoideae</taxon>
        <taxon>Oryzeae</taxon>
        <taxon>Zizaniinae</taxon>
        <taxon>Zizania</taxon>
    </lineage>
</organism>
<evidence type="ECO:0000256" key="1">
    <source>
        <dbReference type="ARBA" id="ARBA00022737"/>
    </source>
</evidence>
<reference evidence="4" key="1">
    <citation type="journal article" date="2021" name="bioRxiv">
        <title>Whole Genome Assembly and Annotation of Northern Wild Rice, Zizania palustris L., Supports a Whole Genome Duplication in the Zizania Genus.</title>
        <authorList>
            <person name="Haas M."/>
            <person name="Kono T."/>
            <person name="Macchietto M."/>
            <person name="Millas R."/>
            <person name="McGilp L."/>
            <person name="Shao M."/>
            <person name="Duquette J."/>
            <person name="Hirsch C.N."/>
            <person name="Kimball J."/>
        </authorList>
    </citation>
    <scope>NUCLEOTIDE SEQUENCE</scope>
    <source>
        <tissue evidence="4">Fresh leaf tissue</tissue>
    </source>
</reference>
<dbReference type="InterPro" id="IPR056789">
    <property type="entry name" value="LRR_R13L1-DRL21"/>
</dbReference>
<keyword evidence="5" id="KW-1185">Reference proteome</keyword>
<comment type="caution">
    <text evidence="4">The sequence shown here is derived from an EMBL/GenBank/DDBJ whole genome shotgun (WGS) entry which is preliminary data.</text>
</comment>
<dbReference type="PANTHER" id="PTHR47186:SF3">
    <property type="entry name" value="OS09G0267800 PROTEIN"/>
    <property type="match status" value="1"/>
</dbReference>
<evidence type="ECO:0000313" key="4">
    <source>
        <dbReference type="EMBL" id="KAG8089490.1"/>
    </source>
</evidence>